<protein>
    <submittedName>
        <fullName evidence="5">Glycerate kinase</fullName>
        <ecNumber evidence="5">2.7.1.31</ecNumber>
    </submittedName>
</protein>
<dbReference type="NCBIfam" id="TIGR00045">
    <property type="entry name" value="glycerate kinase"/>
    <property type="match status" value="1"/>
</dbReference>
<comment type="similarity">
    <text evidence="1 4">Belongs to the glycerate kinase type-1 family.</text>
</comment>
<evidence type="ECO:0000256" key="4">
    <source>
        <dbReference type="PIRNR" id="PIRNR006078"/>
    </source>
</evidence>
<dbReference type="InterPro" id="IPR004381">
    <property type="entry name" value="Glycerate_kinase"/>
</dbReference>
<dbReference type="SUPFAM" id="SSF110738">
    <property type="entry name" value="Glycerate kinase I"/>
    <property type="match status" value="1"/>
</dbReference>
<keyword evidence="6" id="KW-1185">Reference proteome</keyword>
<dbReference type="RefSeq" id="WP_368848055.1">
    <property type="nucleotide sequence ID" value="NZ_CP194411.1"/>
</dbReference>
<dbReference type="PANTHER" id="PTHR21599">
    <property type="entry name" value="GLYCERATE KINASE"/>
    <property type="match status" value="1"/>
</dbReference>
<dbReference type="PANTHER" id="PTHR21599:SF0">
    <property type="entry name" value="GLYCERATE KINASE"/>
    <property type="match status" value="1"/>
</dbReference>
<accession>A0ABV3X815</accession>
<evidence type="ECO:0000256" key="2">
    <source>
        <dbReference type="ARBA" id="ARBA00022679"/>
    </source>
</evidence>
<organism evidence="5 6">
    <name type="scientific">Selenomonas sputigena</name>
    <dbReference type="NCBI Taxonomy" id="69823"/>
    <lineage>
        <taxon>Bacteria</taxon>
        <taxon>Bacillati</taxon>
        <taxon>Bacillota</taxon>
        <taxon>Negativicutes</taxon>
        <taxon>Selenomonadales</taxon>
        <taxon>Selenomonadaceae</taxon>
        <taxon>Selenomonas</taxon>
    </lineage>
</organism>
<evidence type="ECO:0000256" key="3">
    <source>
        <dbReference type="ARBA" id="ARBA00022777"/>
    </source>
</evidence>
<evidence type="ECO:0000256" key="1">
    <source>
        <dbReference type="ARBA" id="ARBA00006284"/>
    </source>
</evidence>
<proteinExistence type="inferred from homology"/>
<reference evidence="5 6" key="1">
    <citation type="submission" date="2023-04" db="EMBL/GenBank/DDBJ databases">
        <title>Genome Sequence of Selenomonas sputigena ATCC 33150.</title>
        <authorList>
            <person name="Miller D.P."/>
            <person name="Anvari S."/>
            <person name="Polson S.W."/>
            <person name="Macdonald M."/>
            <person name="Mcdowell J.V."/>
        </authorList>
    </citation>
    <scope>NUCLEOTIDE SEQUENCE [LARGE SCALE GENOMIC DNA]</scope>
    <source>
        <strain evidence="5 6">ATCC 33150</strain>
    </source>
</reference>
<dbReference type="EC" id="2.7.1.31" evidence="5"/>
<dbReference type="InterPro" id="IPR036129">
    <property type="entry name" value="Glycerate_kinase_sf"/>
</dbReference>
<dbReference type="Gene3D" id="3.90.1510.10">
    <property type="entry name" value="Glycerate kinase, domain 2"/>
    <property type="match status" value="1"/>
</dbReference>
<comment type="caution">
    <text evidence="5">The sequence shown here is derived from an EMBL/GenBank/DDBJ whole genome shotgun (WGS) entry which is preliminary data.</text>
</comment>
<dbReference type="PIRSF" id="PIRSF006078">
    <property type="entry name" value="GlxK"/>
    <property type="match status" value="1"/>
</dbReference>
<dbReference type="InterPro" id="IPR018197">
    <property type="entry name" value="Glycerate_kinase_RE-like"/>
</dbReference>
<name>A0ABV3X815_9FIRM</name>
<dbReference type="Pfam" id="PF02595">
    <property type="entry name" value="Gly_kinase"/>
    <property type="match status" value="1"/>
</dbReference>
<dbReference type="EMBL" id="JARVLH010000011">
    <property type="protein sequence ID" value="MEX5286338.1"/>
    <property type="molecule type" value="Genomic_DNA"/>
</dbReference>
<evidence type="ECO:0000313" key="5">
    <source>
        <dbReference type="EMBL" id="MEX5286338.1"/>
    </source>
</evidence>
<gene>
    <name evidence="5" type="ORF">QCO44_12030</name>
</gene>
<evidence type="ECO:0000313" key="6">
    <source>
        <dbReference type="Proteomes" id="UP001559623"/>
    </source>
</evidence>
<sequence>MKIIIAIDSFKGSLSSMAAGEAAARAAREVFPAAEVRVFPLADGGEGTVDALTHGLGGEIVRLGVTGPLQKPVDSRFGLLPATHTAVIEMADAAGLPLVPAAERDPRRTTTYGLGELILAAMERGCREFIIGIGGSATNDCGLGMLTALGAKFLNAEGAPVGITGGDLAAVRQIRLDGLHPTLRECRFHIACDVTNPLCGPNGCSAVYGPQKGATPAIVEEMDAAIKAFALLAEKERGISGAELPGAGAAGGLGFAFHAFLGGELKPGITLVLDVMNIKDALKGADLLLTGEGRMDAQTAMGKAPIGVARLAKAESPALKAIALCGCALPDAEAVNQSGIDAYFPILHLPMTVTEAMEEETALRNLEQTTKQALRLYRAACE</sequence>
<dbReference type="Proteomes" id="UP001559623">
    <property type="component" value="Unassembled WGS sequence"/>
</dbReference>
<dbReference type="Gene3D" id="3.40.50.10350">
    <property type="entry name" value="Glycerate kinase, domain 1"/>
    <property type="match status" value="1"/>
</dbReference>
<dbReference type="GO" id="GO:0008887">
    <property type="term" value="F:glycerate kinase activity"/>
    <property type="evidence" value="ECO:0007669"/>
    <property type="project" value="UniProtKB-EC"/>
</dbReference>
<keyword evidence="3 4" id="KW-0418">Kinase</keyword>
<dbReference type="InterPro" id="IPR018193">
    <property type="entry name" value="Glyc_kinase_flavodox-like_fold"/>
</dbReference>
<keyword evidence="2 4" id="KW-0808">Transferase</keyword>